<keyword evidence="6" id="KW-0378">Hydrolase</keyword>
<keyword evidence="8" id="KW-0718">Serine biosynthesis</keyword>
<dbReference type="Gene3D" id="3.30.70.260">
    <property type="match status" value="1"/>
</dbReference>
<evidence type="ECO:0000256" key="7">
    <source>
        <dbReference type="ARBA" id="ARBA00022842"/>
    </source>
</evidence>
<comment type="catalytic activity">
    <reaction evidence="10">
        <text>O-phospho-D-serine + H2O = D-serine + phosphate</text>
        <dbReference type="Rhea" id="RHEA:24873"/>
        <dbReference type="ChEBI" id="CHEBI:15377"/>
        <dbReference type="ChEBI" id="CHEBI:35247"/>
        <dbReference type="ChEBI" id="CHEBI:43474"/>
        <dbReference type="ChEBI" id="CHEBI:58680"/>
        <dbReference type="EC" id="3.1.3.3"/>
    </reaction>
</comment>
<keyword evidence="5" id="KW-0479">Metal-binding</keyword>
<dbReference type="InterPro" id="IPR045865">
    <property type="entry name" value="ACT-like_dom_sf"/>
</dbReference>
<dbReference type="InterPro" id="IPR023214">
    <property type="entry name" value="HAD_sf"/>
</dbReference>
<dbReference type="GO" id="GO:0006564">
    <property type="term" value="P:L-serine biosynthetic process"/>
    <property type="evidence" value="ECO:0007669"/>
    <property type="project" value="UniProtKB-KW"/>
</dbReference>
<dbReference type="EC" id="3.1.3.3" evidence="3"/>
<evidence type="ECO:0000256" key="9">
    <source>
        <dbReference type="ARBA" id="ARBA00048138"/>
    </source>
</evidence>
<evidence type="ECO:0000256" key="1">
    <source>
        <dbReference type="ARBA" id="ARBA00001946"/>
    </source>
</evidence>
<dbReference type="SUPFAM" id="SSF55021">
    <property type="entry name" value="ACT-like"/>
    <property type="match status" value="1"/>
</dbReference>
<feature type="coiled-coil region" evidence="11">
    <location>
        <begin position="65"/>
        <end position="92"/>
    </location>
</feature>
<name>A0A1I0QWM1_9BACT</name>
<dbReference type="Pfam" id="PF12710">
    <property type="entry name" value="HAD"/>
    <property type="match status" value="1"/>
</dbReference>
<dbReference type="GO" id="GO:0005737">
    <property type="term" value="C:cytoplasm"/>
    <property type="evidence" value="ECO:0007669"/>
    <property type="project" value="TreeGrafter"/>
</dbReference>
<dbReference type="Proteomes" id="UP000199310">
    <property type="component" value="Unassembled WGS sequence"/>
</dbReference>
<dbReference type="InterPro" id="IPR050582">
    <property type="entry name" value="HAD-like_SerB"/>
</dbReference>
<comment type="pathway">
    <text evidence="2">Amino-acid biosynthesis; L-serine biosynthesis; L-serine from 3-phospho-D-glycerate: step 3/3.</text>
</comment>
<proteinExistence type="predicted"/>
<evidence type="ECO:0000256" key="11">
    <source>
        <dbReference type="SAM" id="Coils"/>
    </source>
</evidence>
<keyword evidence="11" id="KW-0175">Coiled coil</keyword>
<dbReference type="STRING" id="29529.SAMN04488122_1827"/>
<dbReference type="InterPro" id="IPR002912">
    <property type="entry name" value="ACT_dom"/>
</dbReference>
<gene>
    <name evidence="13" type="ORF">SAMN04488122_1827</name>
</gene>
<sequence length="435" mass="49135">MAGIINNNSVGKKYYIIDFDSTFTQVEALDELARISLQEHPDREQIYRKIEDLTNLAMEGKLSFRESLAARVQLLEANKDHLKLLVKHLKKLVSTSFSRNKNFFKHHADDVLIVSGGFKEFITPVVLPFHIKKENIYANTFLFNDEGKIVGYDEANPLSNEGGKVKLLKELQLQGEIHGIGDGYSDFQLKEFGMIKKFYAFTENIERKSVTEKADHITPSLDEFLYVNNLPSAISYPKNRILCQVAGEVPDVAVKYLRKDGFAVKHAGVDDKLLSDAGILLLGEGEKITADQLRKATKLKVIGYLGNSKKHIPAELCTEMGIVIFDNIRKPESVAKRIARFINNGDSFKSSNFPNIQLPTVKNAHRFIHIHHNVPGVMAKVNQVLADNKINIVSQFLMTNTAIGYVITDISSEYDKKVLKELKKIKHSISFRVLY</sequence>
<dbReference type="InterPro" id="IPR054480">
    <property type="entry name" value="AHAS_small-like_ACT"/>
</dbReference>
<keyword evidence="7" id="KW-0460">Magnesium</keyword>
<dbReference type="GO" id="GO:0000287">
    <property type="term" value="F:magnesium ion binding"/>
    <property type="evidence" value="ECO:0007669"/>
    <property type="project" value="TreeGrafter"/>
</dbReference>
<dbReference type="OrthoDB" id="9777288at2"/>
<dbReference type="Gene3D" id="3.40.50.720">
    <property type="entry name" value="NAD(P)-binding Rossmann-like Domain"/>
    <property type="match status" value="1"/>
</dbReference>
<dbReference type="PANTHER" id="PTHR43344:SF2">
    <property type="entry name" value="PHOSPHOSERINE PHOSPHATASE"/>
    <property type="match status" value="1"/>
</dbReference>
<feature type="domain" description="ACT" evidence="12">
    <location>
        <begin position="366"/>
        <end position="435"/>
    </location>
</feature>
<comment type="cofactor">
    <cofactor evidence="1">
        <name>Mg(2+)</name>
        <dbReference type="ChEBI" id="CHEBI:18420"/>
    </cofactor>
</comment>
<accession>A0A1I0QWM1</accession>
<dbReference type="Gene3D" id="1.10.150.210">
    <property type="entry name" value="Phosphoserine phosphatase, domain 2"/>
    <property type="match status" value="1"/>
</dbReference>
<evidence type="ECO:0000256" key="8">
    <source>
        <dbReference type="ARBA" id="ARBA00023299"/>
    </source>
</evidence>
<dbReference type="EMBL" id="FOJG01000001">
    <property type="protein sequence ID" value="SEW32039.1"/>
    <property type="molecule type" value="Genomic_DNA"/>
</dbReference>
<dbReference type="SUPFAM" id="SSF52283">
    <property type="entry name" value="Formate/glycerate dehydrogenase catalytic domain-like"/>
    <property type="match status" value="1"/>
</dbReference>
<evidence type="ECO:0000256" key="4">
    <source>
        <dbReference type="ARBA" id="ARBA00022605"/>
    </source>
</evidence>
<dbReference type="Pfam" id="PF22629">
    <property type="entry name" value="ACT_AHAS_ss"/>
    <property type="match status" value="1"/>
</dbReference>
<evidence type="ECO:0000259" key="12">
    <source>
        <dbReference type="PROSITE" id="PS51671"/>
    </source>
</evidence>
<reference evidence="14" key="1">
    <citation type="submission" date="2016-10" db="EMBL/GenBank/DDBJ databases">
        <authorList>
            <person name="Varghese N."/>
            <person name="Submissions S."/>
        </authorList>
    </citation>
    <scope>NUCLEOTIDE SEQUENCE [LARGE SCALE GENOMIC DNA]</scope>
    <source>
        <strain evidence="14">DSM 3695</strain>
    </source>
</reference>
<dbReference type="RefSeq" id="WP_089893415.1">
    <property type="nucleotide sequence ID" value="NZ_FOJG01000001.1"/>
</dbReference>
<dbReference type="PANTHER" id="PTHR43344">
    <property type="entry name" value="PHOSPHOSERINE PHOSPHATASE"/>
    <property type="match status" value="1"/>
</dbReference>
<dbReference type="InterPro" id="IPR036412">
    <property type="entry name" value="HAD-like_sf"/>
</dbReference>
<keyword evidence="4" id="KW-0028">Amino-acid biosynthesis</keyword>
<organism evidence="13 14">
    <name type="scientific">Chitinophaga arvensicola</name>
    <dbReference type="NCBI Taxonomy" id="29529"/>
    <lineage>
        <taxon>Bacteria</taxon>
        <taxon>Pseudomonadati</taxon>
        <taxon>Bacteroidota</taxon>
        <taxon>Chitinophagia</taxon>
        <taxon>Chitinophagales</taxon>
        <taxon>Chitinophagaceae</taxon>
        <taxon>Chitinophaga</taxon>
    </lineage>
</organism>
<evidence type="ECO:0000256" key="3">
    <source>
        <dbReference type="ARBA" id="ARBA00012640"/>
    </source>
</evidence>
<evidence type="ECO:0000313" key="14">
    <source>
        <dbReference type="Proteomes" id="UP000199310"/>
    </source>
</evidence>
<dbReference type="PROSITE" id="PS51671">
    <property type="entry name" value="ACT"/>
    <property type="match status" value="1"/>
</dbReference>
<dbReference type="AlphaFoldDB" id="A0A1I0QWM1"/>
<comment type="catalytic activity">
    <reaction evidence="9">
        <text>O-phospho-L-serine + H2O = L-serine + phosphate</text>
        <dbReference type="Rhea" id="RHEA:21208"/>
        <dbReference type="ChEBI" id="CHEBI:15377"/>
        <dbReference type="ChEBI" id="CHEBI:33384"/>
        <dbReference type="ChEBI" id="CHEBI:43474"/>
        <dbReference type="ChEBI" id="CHEBI:57524"/>
        <dbReference type="EC" id="3.1.3.3"/>
    </reaction>
</comment>
<protein>
    <recommendedName>
        <fullName evidence="3">phosphoserine phosphatase</fullName>
        <ecNumber evidence="3">3.1.3.3</ecNumber>
    </recommendedName>
</protein>
<dbReference type="GO" id="GO:0036424">
    <property type="term" value="F:L-phosphoserine phosphatase activity"/>
    <property type="evidence" value="ECO:0007669"/>
    <property type="project" value="TreeGrafter"/>
</dbReference>
<keyword evidence="14" id="KW-1185">Reference proteome</keyword>
<dbReference type="Gene3D" id="3.40.50.1000">
    <property type="entry name" value="HAD superfamily/HAD-like"/>
    <property type="match status" value="1"/>
</dbReference>
<evidence type="ECO:0000256" key="10">
    <source>
        <dbReference type="ARBA" id="ARBA00048523"/>
    </source>
</evidence>
<evidence type="ECO:0000256" key="6">
    <source>
        <dbReference type="ARBA" id="ARBA00022801"/>
    </source>
</evidence>
<dbReference type="NCBIfam" id="TIGR01488">
    <property type="entry name" value="HAD-SF-IB"/>
    <property type="match status" value="1"/>
</dbReference>
<dbReference type="SUPFAM" id="SSF56784">
    <property type="entry name" value="HAD-like"/>
    <property type="match status" value="1"/>
</dbReference>
<dbReference type="CDD" id="cd04901">
    <property type="entry name" value="ACT_3PGDH"/>
    <property type="match status" value="1"/>
</dbReference>
<evidence type="ECO:0000256" key="2">
    <source>
        <dbReference type="ARBA" id="ARBA00005135"/>
    </source>
</evidence>
<evidence type="ECO:0000256" key="5">
    <source>
        <dbReference type="ARBA" id="ARBA00022723"/>
    </source>
</evidence>
<evidence type="ECO:0000313" key="13">
    <source>
        <dbReference type="EMBL" id="SEW32039.1"/>
    </source>
</evidence>